<evidence type="ECO:0000256" key="5">
    <source>
        <dbReference type="ARBA" id="ARBA00022989"/>
    </source>
</evidence>
<feature type="region of interest" description="Disordered" evidence="8">
    <location>
        <begin position="1"/>
        <end position="110"/>
    </location>
</feature>
<evidence type="ECO:0000256" key="2">
    <source>
        <dbReference type="ARBA" id="ARBA00022475"/>
    </source>
</evidence>
<keyword evidence="7" id="KW-0131">Cell cycle</keyword>
<evidence type="ECO:0000259" key="10">
    <source>
        <dbReference type="PROSITE" id="PS51779"/>
    </source>
</evidence>
<name>A0ABT9BLE5_9MICO</name>
<keyword evidence="3" id="KW-0132">Cell division</keyword>
<keyword evidence="5 9" id="KW-1133">Transmembrane helix</keyword>
<dbReference type="InterPro" id="IPR013685">
    <property type="entry name" value="POTRA_FtsQ_type"/>
</dbReference>
<dbReference type="Proteomes" id="UP001241072">
    <property type="component" value="Unassembled WGS sequence"/>
</dbReference>
<dbReference type="InterPro" id="IPR034746">
    <property type="entry name" value="POTRA"/>
</dbReference>
<organism evidence="11 12">
    <name type="scientific">Antiquaquibacter soli</name>
    <dbReference type="NCBI Taxonomy" id="3064523"/>
    <lineage>
        <taxon>Bacteria</taxon>
        <taxon>Bacillati</taxon>
        <taxon>Actinomycetota</taxon>
        <taxon>Actinomycetes</taxon>
        <taxon>Micrococcales</taxon>
        <taxon>Microbacteriaceae</taxon>
        <taxon>Antiquaquibacter</taxon>
    </lineage>
</organism>
<protein>
    <submittedName>
        <fullName evidence="11">FtsQ-type POTRA domain-containing protein</fullName>
    </submittedName>
</protein>
<feature type="domain" description="POTRA" evidence="10">
    <location>
        <begin position="148"/>
        <end position="216"/>
    </location>
</feature>
<evidence type="ECO:0000256" key="9">
    <source>
        <dbReference type="SAM" id="Phobius"/>
    </source>
</evidence>
<dbReference type="Pfam" id="PF08478">
    <property type="entry name" value="POTRA_1"/>
    <property type="match status" value="1"/>
</dbReference>
<dbReference type="InterPro" id="IPR005548">
    <property type="entry name" value="Cell_div_FtsQ/DivIB_C"/>
</dbReference>
<comment type="caution">
    <text evidence="11">The sequence shown here is derived from an EMBL/GenBank/DDBJ whole genome shotgun (WGS) entry which is preliminary data.</text>
</comment>
<feature type="compositionally biased region" description="Basic and acidic residues" evidence="8">
    <location>
        <begin position="92"/>
        <end position="110"/>
    </location>
</feature>
<reference evidence="11 12" key="1">
    <citation type="submission" date="2023-07" db="EMBL/GenBank/DDBJ databases">
        <title>Protaetiibacter sp. nov WY-16 isolated from soil.</title>
        <authorList>
            <person name="Liu B."/>
            <person name="Wan Y."/>
        </authorList>
    </citation>
    <scope>NUCLEOTIDE SEQUENCE [LARGE SCALE GENOMIC DNA]</scope>
    <source>
        <strain evidence="11 12">WY-16</strain>
    </source>
</reference>
<dbReference type="PANTHER" id="PTHR37820">
    <property type="entry name" value="CELL DIVISION PROTEIN DIVIB"/>
    <property type="match status" value="1"/>
</dbReference>
<evidence type="ECO:0000256" key="1">
    <source>
        <dbReference type="ARBA" id="ARBA00004370"/>
    </source>
</evidence>
<keyword evidence="6 9" id="KW-0472">Membrane</keyword>
<evidence type="ECO:0000256" key="7">
    <source>
        <dbReference type="ARBA" id="ARBA00023306"/>
    </source>
</evidence>
<dbReference type="InterPro" id="IPR050487">
    <property type="entry name" value="FtsQ_DivIB"/>
</dbReference>
<keyword evidence="2" id="KW-1003">Cell membrane</keyword>
<evidence type="ECO:0000256" key="4">
    <source>
        <dbReference type="ARBA" id="ARBA00022692"/>
    </source>
</evidence>
<feature type="compositionally biased region" description="Low complexity" evidence="8">
    <location>
        <begin position="36"/>
        <end position="45"/>
    </location>
</feature>
<dbReference type="Pfam" id="PF03799">
    <property type="entry name" value="FtsQ_DivIB_C"/>
    <property type="match status" value="1"/>
</dbReference>
<sequence>MKRPEGFDPPASAPPPGRGATPPRAAKQRPAREAKPAPARQAPQRPADEAVSHTRRPRTAPTPAASPRERERTDAASRVPRPARQPAPDAGGRAELRRAARERRRAERAEVRRFTRRARNRRVAVAAVLGTILTLVGLVLTAVYSPILALRQVRVDGASRVSAEEVVAAIDGQLGTPLALLDFAAIEKELGAFPLIRSYVTQTLPPDTLVIQIVERQPVGAIAAPGGGFQLVDPAGIVLEESPQRFPGVPLIDLAGGSVSDPAFAAAVEVLLALPPALLAQVDTVSAHTQDDVALVLTGVGQRVAWGSADDSARKAALLAALIAVTDPAQAGEFDVSAPSNGVFRPA</sequence>
<dbReference type="EMBL" id="JAUQUB010000001">
    <property type="protein sequence ID" value="MDO7881835.1"/>
    <property type="molecule type" value="Genomic_DNA"/>
</dbReference>
<evidence type="ECO:0000256" key="3">
    <source>
        <dbReference type="ARBA" id="ARBA00022618"/>
    </source>
</evidence>
<evidence type="ECO:0000313" key="12">
    <source>
        <dbReference type="Proteomes" id="UP001241072"/>
    </source>
</evidence>
<gene>
    <name evidence="11" type="ORF">Q5716_06290</name>
</gene>
<keyword evidence="4 9" id="KW-0812">Transmembrane</keyword>
<evidence type="ECO:0000313" key="11">
    <source>
        <dbReference type="EMBL" id="MDO7881835.1"/>
    </source>
</evidence>
<proteinExistence type="predicted"/>
<feature type="transmembrane region" description="Helical" evidence="9">
    <location>
        <begin position="123"/>
        <end position="144"/>
    </location>
</feature>
<dbReference type="RefSeq" id="WP_305002231.1">
    <property type="nucleotide sequence ID" value="NZ_JAUQUB010000001.1"/>
</dbReference>
<dbReference type="Gene3D" id="3.10.20.310">
    <property type="entry name" value="membrane protein fhac"/>
    <property type="match status" value="1"/>
</dbReference>
<keyword evidence="12" id="KW-1185">Reference proteome</keyword>
<comment type="subcellular location">
    <subcellularLocation>
        <location evidence="1">Membrane</location>
    </subcellularLocation>
</comment>
<evidence type="ECO:0000256" key="6">
    <source>
        <dbReference type="ARBA" id="ARBA00023136"/>
    </source>
</evidence>
<evidence type="ECO:0000256" key="8">
    <source>
        <dbReference type="SAM" id="MobiDB-lite"/>
    </source>
</evidence>
<dbReference type="PANTHER" id="PTHR37820:SF1">
    <property type="entry name" value="CELL DIVISION PROTEIN FTSQ"/>
    <property type="match status" value="1"/>
</dbReference>
<dbReference type="PROSITE" id="PS51779">
    <property type="entry name" value="POTRA"/>
    <property type="match status" value="1"/>
</dbReference>
<accession>A0ABT9BLE5</accession>